<protein>
    <submittedName>
        <fullName evidence="2">Uncharacterized protein</fullName>
    </submittedName>
</protein>
<accession>A0AAD9HH82</accession>
<comment type="caution">
    <text evidence="2">The sequence shown here is derived from an EMBL/GenBank/DDBJ whole genome shotgun (WGS) entry which is preliminary data.</text>
</comment>
<dbReference type="AlphaFoldDB" id="A0AAD9HH82"/>
<proteinExistence type="predicted"/>
<reference evidence="2" key="1">
    <citation type="submission" date="2021-06" db="EMBL/GenBank/DDBJ databases">
        <title>Comparative genomics, transcriptomics and evolutionary studies reveal genomic signatures of adaptation to plant cell wall in hemibiotrophic fungi.</title>
        <authorList>
            <consortium name="DOE Joint Genome Institute"/>
            <person name="Baroncelli R."/>
            <person name="Diaz J.F."/>
            <person name="Benocci T."/>
            <person name="Peng M."/>
            <person name="Battaglia E."/>
            <person name="Haridas S."/>
            <person name="Andreopoulos W."/>
            <person name="Labutti K."/>
            <person name="Pangilinan J."/>
            <person name="Floch G.L."/>
            <person name="Makela M.R."/>
            <person name="Henrissat B."/>
            <person name="Grigoriev I.V."/>
            <person name="Crouch J.A."/>
            <person name="De Vries R.P."/>
            <person name="Sukno S.A."/>
            <person name="Thon M.R."/>
        </authorList>
    </citation>
    <scope>NUCLEOTIDE SEQUENCE</scope>
    <source>
        <strain evidence="2">MAFF235873</strain>
    </source>
</reference>
<organism evidence="2 3">
    <name type="scientific">Colletotrichum zoysiae</name>
    <dbReference type="NCBI Taxonomy" id="1216348"/>
    <lineage>
        <taxon>Eukaryota</taxon>
        <taxon>Fungi</taxon>
        <taxon>Dikarya</taxon>
        <taxon>Ascomycota</taxon>
        <taxon>Pezizomycotina</taxon>
        <taxon>Sordariomycetes</taxon>
        <taxon>Hypocreomycetidae</taxon>
        <taxon>Glomerellales</taxon>
        <taxon>Glomerellaceae</taxon>
        <taxon>Colletotrichum</taxon>
        <taxon>Colletotrichum graminicola species complex</taxon>
    </lineage>
</organism>
<evidence type="ECO:0000313" key="2">
    <source>
        <dbReference type="EMBL" id="KAK2027799.1"/>
    </source>
</evidence>
<name>A0AAD9HH82_9PEZI</name>
<feature type="region of interest" description="Disordered" evidence="1">
    <location>
        <begin position="1"/>
        <end position="38"/>
    </location>
</feature>
<dbReference type="EMBL" id="MU842889">
    <property type="protein sequence ID" value="KAK2027799.1"/>
    <property type="molecule type" value="Genomic_DNA"/>
</dbReference>
<keyword evidence="3" id="KW-1185">Reference proteome</keyword>
<gene>
    <name evidence="2" type="ORF">LX32DRAFT_640631</name>
</gene>
<dbReference type="Proteomes" id="UP001232148">
    <property type="component" value="Unassembled WGS sequence"/>
</dbReference>
<evidence type="ECO:0000313" key="3">
    <source>
        <dbReference type="Proteomes" id="UP001232148"/>
    </source>
</evidence>
<feature type="compositionally biased region" description="Basic and acidic residues" evidence="1">
    <location>
        <begin position="1"/>
        <end position="16"/>
    </location>
</feature>
<sequence>MLEKLECTPLAEDRTVGKKRPGGPWPQPTVASPPRGMHGIVSIGRKEKSRCCRLGRGRGARKTPQVICRVVIHEARVSEPAADLRLADERVSRKAPSYLIQLDGWRRRRETRVATSLQSDVVICSCWNVSNRHASWYGRRVRLGRVYHHVLYAL</sequence>
<evidence type="ECO:0000256" key="1">
    <source>
        <dbReference type="SAM" id="MobiDB-lite"/>
    </source>
</evidence>